<comment type="caution">
    <text evidence="2">The sequence shown here is derived from an EMBL/GenBank/DDBJ whole genome shotgun (WGS) entry which is preliminary data.</text>
</comment>
<sequence>MRFLYKRPRIEHVQEELNTLMDVMVSDLFVYLDLFVFSFIFTMLLSTKINSLALSILFFIASYSIFSCLYYFLFSRIKGKG</sequence>
<reference evidence="2 3" key="1">
    <citation type="submission" date="2024-11" db="EMBL/GenBank/DDBJ databases">
        <authorList>
            <person name="Lucas J.A."/>
        </authorList>
    </citation>
    <scope>NUCLEOTIDE SEQUENCE [LARGE SCALE GENOMIC DNA]</scope>
    <source>
        <strain evidence="2 3">Z 5.4</strain>
    </source>
</reference>
<accession>A0ABW8RIL1</accession>
<keyword evidence="1" id="KW-0472">Membrane</keyword>
<evidence type="ECO:0000256" key="1">
    <source>
        <dbReference type="SAM" id="Phobius"/>
    </source>
</evidence>
<gene>
    <name evidence="2" type="ORF">ACJEBI_17995</name>
</gene>
<proteinExistence type="predicted"/>
<feature type="transmembrane region" description="Helical" evidence="1">
    <location>
        <begin position="28"/>
        <end position="46"/>
    </location>
</feature>
<keyword evidence="1" id="KW-1133">Transmembrane helix</keyword>
<evidence type="ECO:0000313" key="3">
    <source>
        <dbReference type="Proteomes" id="UP001623041"/>
    </source>
</evidence>
<keyword evidence="1" id="KW-0812">Transmembrane</keyword>
<organism evidence="2 3">
    <name type="scientific">Bacillus salipaludis</name>
    <dbReference type="NCBI Taxonomy" id="2547811"/>
    <lineage>
        <taxon>Bacteria</taxon>
        <taxon>Bacillati</taxon>
        <taxon>Bacillota</taxon>
        <taxon>Bacilli</taxon>
        <taxon>Bacillales</taxon>
        <taxon>Bacillaceae</taxon>
        <taxon>Bacillus</taxon>
    </lineage>
</organism>
<dbReference type="Proteomes" id="UP001623041">
    <property type="component" value="Unassembled WGS sequence"/>
</dbReference>
<dbReference type="EMBL" id="JBJHQH010000014">
    <property type="protein sequence ID" value="MFK9093362.1"/>
    <property type="molecule type" value="Genomic_DNA"/>
</dbReference>
<dbReference type="RefSeq" id="WP_406581889.1">
    <property type="nucleotide sequence ID" value="NZ_JBJHQH010000014.1"/>
</dbReference>
<name>A0ABW8RIL1_9BACI</name>
<feature type="transmembrane region" description="Helical" evidence="1">
    <location>
        <begin position="52"/>
        <end position="73"/>
    </location>
</feature>
<evidence type="ECO:0000313" key="2">
    <source>
        <dbReference type="EMBL" id="MFK9093362.1"/>
    </source>
</evidence>
<keyword evidence="3" id="KW-1185">Reference proteome</keyword>
<protein>
    <submittedName>
        <fullName evidence="2">Uncharacterized protein</fullName>
    </submittedName>
</protein>